<dbReference type="Pfam" id="PF04341">
    <property type="entry name" value="DUF485"/>
    <property type="match status" value="1"/>
</dbReference>
<dbReference type="EMBL" id="BSQG01000007">
    <property type="protein sequence ID" value="GLU49425.1"/>
    <property type="molecule type" value="Genomic_DNA"/>
</dbReference>
<accession>A0A9W6P934</accession>
<dbReference type="PANTHER" id="PTHR38441">
    <property type="entry name" value="INTEGRAL MEMBRANE PROTEIN-RELATED"/>
    <property type="match status" value="1"/>
</dbReference>
<gene>
    <name evidence="3" type="ORF">Nans01_37760</name>
</gene>
<feature type="transmembrane region" description="Helical" evidence="2">
    <location>
        <begin position="91"/>
        <end position="113"/>
    </location>
</feature>
<evidence type="ECO:0000313" key="4">
    <source>
        <dbReference type="Proteomes" id="UP001165092"/>
    </source>
</evidence>
<dbReference type="InterPro" id="IPR007436">
    <property type="entry name" value="DUF485"/>
</dbReference>
<keyword evidence="4" id="KW-1185">Reference proteome</keyword>
<feature type="transmembrane region" description="Helical" evidence="2">
    <location>
        <begin position="58"/>
        <end position="79"/>
    </location>
</feature>
<evidence type="ECO:0000256" key="1">
    <source>
        <dbReference type="SAM" id="MobiDB-lite"/>
    </source>
</evidence>
<keyword evidence="2" id="KW-0812">Transmembrane</keyword>
<dbReference type="RefSeq" id="WP_285760946.1">
    <property type="nucleotide sequence ID" value="NZ_BSQG01000007.1"/>
</dbReference>
<keyword evidence="2" id="KW-1133">Transmembrane helix</keyword>
<feature type="region of interest" description="Disordered" evidence="1">
    <location>
        <begin position="1"/>
        <end position="21"/>
    </location>
</feature>
<reference evidence="3" key="1">
    <citation type="submission" date="2023-02" db="EMBL/GenBank/DDBJ databases">
        <title>Nocardiopsis ansamitocini NBRC 112285.</title>
        <authorList>
            <person name="Ichikawa N."/>
            <person name="Sato H."/>
            <person name="Tonouchi N."/>
        </authorList>
    </citation>
    <scope>NUCLEOTIDE SEQUENCE</scope>
    <source>
        <strain evidence="3">NBRC 112285</strain>
    </source>
</reference>
<dbReference type="AlphaFoldDB" id="A0A9W6P934"/>
<comment type="caution">
    <text evidence="3">The sequence shown here is derived from an EMBL/GenBank/DDBJ whole genome shotgun (WGS) entry which is preliminary data.</text>
</comment>
<sequence>MVDRRESADPGPAPVQGGQWWHSEEERRGQLVQQSIQIVRMGADPRFVALRKRFIRQFSLLVVFSLGWYLAYVFLTVYARDLMAIRVAGSINIGLLVGTGQFVSTFLLAWGYARCAERSIDPVAVELHTEMRAADAARNGETVRP</sequence>
<evidence type="ECO:0000313" key="3">
    <source>
        <dbReference type="EMBL" id="GLU49425.1"/>
    </source>
</evidence>
<dbReference type="PANTHER" id="PTHR38441:SF1">
    <property type="entry name" value="MEMBRANE PROTEIN"/>
    <property type="match status" value="1"/>
</dbReference>
<name>A0A9W6P934_9ACTN</name>
<protein>
    <submittedName>
        <fullName evidence="3">Membrane protein</fullName>
    </submittedName>
</protein>
<organism evidence="3 4">
    <name type="scientific">Nocardiopsis ansamitocini</name>
    <dbReference type="NCBI Taxonomy" id="1670832"/>
    <lineage>
        <taxon>Bacteria</taxon>
        <taxon>Bacillati</taxon>
        <taxon>Actinomycetota</taxon>
        <taxon>Actinomycetes</taxon>
        <taxon>Streptosporangiales</taxon>
        <taxon>Nocardiopsidaceae</taxon>
        <taxon>Nocardiopsis</taxon>
    </lineage>
</organism>
<evidence type="ECO:0000256" key="2">
    <source>
        <dbReference type="SAM" id="Phobius"/>
    </source>
</evidence>
<keyword evidence="2" id="KW-0472">Membrane</keyword>
<dbReference type="Proteomes" id="UP001165092">
    <property type="component" value="Unassembled WGS sequence"/>
</dbReference>
<proteinExistence type="predicted"/>